<dbReference type="SUPFAM" id="SSF54001">
    <property type="entry name" value="Cysteine proteinases"/>
    <property type="match status" value="1"/>
</dbReference>
<gene>
    <name evidence="3" type="ORF">SAMN02745181_3149</name>
</gene>
<protein>
    <recommendedName>
        <fullName evidence="2">Peptidase C39-like domain-containing protein</fullName>
    </recommendedName>
</protein>
<evidence type="ECO:0000259" key="2">
    <source>
        <dbReference type="Pfam" id="PF13529"/>
    </source>
</evidence>
<dbReference type="OrthoDB" id="194177at2"/>
<proteinExistence type="predicted"/>
<keyword evidence="1" id="KW-0732">Signal</keyword>
<feature type="domain" description="Peptidase C39-like" evidence="2">
    <location>
        <begin position="181"/>
        <end position="266"/>
    </location>
</feature>
<dbReference type="Pfam" id="PF13529">
    <property type="entry name" value="Peptidase_C39_2"/>
    <property type="match status" value="1"/>
</dbReference>
<dbReference type="EMBL" id="FQYR01000005">
    <property type="protein sequence ID" value="SHK05757.1"/>
    <property type="molecule type" value="Genomic_DNA"/>
</dbReference>
<dbReference type="InterPro" id="IPR039564">
    <property type="entry name" value="Peptidase_C39-like"/>
</dbReference>
<feature type="chain" id="PRO_5012725907" description="Peptidase C39-like domain-containing protein" evidence="1">
    <location>
        <begin position="22"/>
        <end position="292"/>
    </location>
</feature>
<keyword evidence="4" id="KW-1185">Reference proteome</keyword>
<organism evidence="3 4">
    <name type="scientific">Rubritalea squalenifaciens DSM 18772</name>
    <dbReference type="NCBI Taxonomy" id="1123071"/>
    <lineage>
        <taxon>Bacteria</taxon>
        <taxon>Pseudomonadati</taxon>
        <taxon>Verrucomicrobiota</taxon>
        <taxon>Verrucomicrobiia</taxon>
        <taxon>Verrucomicrobiales</taxon>
        <taxon>Rubritaleaceae</taxon>
        <taxon>Rubritalea</taxon>
    </lineage>
</organism>
<evidence type="ECO:0000313" key="4">
    <source>
        <dbReference type="Proteomes" id="UP000184510"/>
    </source>
</evidence>
<sequence length="292" mass="32978">MKKTTTLLLIAALNLTGLAQARQFWRHEQKQQNVGSCHTFATLALLEAEYYLVNGRTIDLSERDLFTRHLMRGYRSSEEMIRGQLTAAAHKKLSPFYKEAASPVSDFDLVKAYGVALEKEVPYESSFSPGMSMLMDKLRNLRTQVNKSASQMKTSGRFSRAAVQNLVSQHMDDRLTSKLSIKPNLSSRNSIRHFAQQFSFKKVKPSSASNARQTIMQQLKTRPVAVDVKDYSTLHRSPGASIQYRYHCVVISGYDSKKDQFIIRNSNSHASSESVSAEGLCKLAYNIYYLGK</sequence>
<dbReference type="InParanoid" id="A0A1M6PCX0"/>
<reference evidence="3 4" key="1">
    <citation type="submission" date="2016-11" db="EMBL/GenBank/DDBJ databases">
        <authorList>
            <person name="Jaros S."/>
            <person name="Januszkiewicz K."/>
            <person name="Wedrychowicz H."/>
        </authorList>
    </citation>
    <scope>NUCLEOTIDE SEQUENCE [LARGE SCALE GENOMIC DNA]</scope>
    <source>
        <strain evidence="3 4">DSM 18772</strain>
    </source>
</reference>
<dbReference type="Proteomes" id="UP000184510">
    <property type="component" value="Unassembled WGS sequence"/>
</dbReference>
<evidence type="ECO:0000313" key="3">
    <source>
        <dbReference type="EMBL" id="SHK05757.1"/>
    </source>
</evidence>
<dbReference type="RefSeq" id="WP_143184699.1">
    <property type="nucleotide sequence ID" value="NZ_FQYR01000005.1"/>
</dbReference>
<dbReference type="InterPro" id="IPR038765">
    <property type="entry name" value="Papain-like_cys_pep_sf"/>
</dbReference>
<accession>A0A1M6PCX0</accession>
<dbReference type="Gene3D" id="3.90.70.10">
    <property type="entry name" value="Cysteine proteinases"/>
    <property type="match status" value="1"/>
</dbReference>
<feature type="signal peptide" evidence="1">
    <location>
        <begin position="1"/>
        <end position="21"/>
    </location>
</feature>
<evidence type="ECO:0000256" key="1">
    <source>
        <dbReference type="SAM" id="SignalP"/>
    </source>
</evidence>
<dbReference type="AlphaFoldDB" id="A0A1M6PCX0"/>
<name>A0A1M6PCX0_9BACT</name>